<keyword evidence="1" id="KW-0597">Phosphoprotein</keyword>
<feature type="modified residue" description="4-aspartylphosphate" evidence="1">
    <location>
        <position position="62"/>
    </location>
</feature>
<accession>A0A4R5CRG2</accession>
<name>A0A4R5CRG2_9FLAO</name>
<dbReference type="InterPro" id="IPR001789">
    <property type="entry name" value="Sig_transdc_resp-reg_receiver"/>
</dbReference>
<evidence type="ECO:0000313" key="3">
    <source>
        <dbReference type="EMBL" id="TDE01950.1"/>
    </source>
</evidence>
<organism evidence="3 4">
    <name type="scientific">Flavobacterium hiemivividum</name>
    <dbReference type="NCBI Taxonomy" id="2541734"/>
    <lineage>
        <taxon>Bacteria</taxon>
        <taxon>Pseudomonadati</taxon>
        <taxon>Bacteroidota</taxon>
        <taxon>Flavobacteriia</taxon>
        <taxon>Flavobacteriales</taxon>
        <taxon>Flavobacteriaceae</taxon>
        <taxon>Flavobacterium</taxon>
    </lineage>
</organism>
<dbReference type="InterPro" id="IPR052893">
    <property type="entry name" value="TCS_response_regulator"/>
</dbReference>
<dbReference type="Pfam" id="PF00072">
    <property type="entry name" value="Response_reg"/>
    <property type="match status" value="1"/>
</dbReference>
<dbReference type="EMBL" id="SMFO01000013">
    <property type="protein sequence ID" value="TDE01950.1"/>
    <property type="molecule type" value="Genomic_DNA"/>
</dbReference>
<evidence type="ECO:0000256" key="1">
    <source>
        <dbReference type="PROSITE-ProRule" id="PRU00169"/>
    </source>
</evidence>
<evidence type="ECO:0000259" key="2">
    <source>
        <dbReference type="PROSITE" id="PS50110"/>
    </source>
</evidence>
<evidence type="ECO:0000313" key="4">
    <source>
        <dbReference type="Proteomes" id="UP000294597"/>
    </source>
</evidence>
<feature type="domain" description="Response regulatory" evidence="2">
    <location>
        <begin position="5"/>
        <end position="131"/>
    </location>
</feature>
<dbReference type="InterPro" id="IPR011006">
    <property type="entry name" value="CheY-like_superfamily"/>
</dbReference>
<reference evidence="3 4" key="1">
    <citation type="submission" date="2019-03" db="EMBL/GenBank/DDBJ databases">
        <title>Flavobacterium TSA-D2 sp. nov., isolated from arctic soil.</title>
        <authorList>
            <person name="Chaudhary D.K."/>
        </authorList>
    </citation>
    <scope>NUCLEOTIDE SEQUENCE [LARGE SCALE GENOMIC DNA]</scope>
    <source>
        <strain evidence="3 4">TSA-D2</strain>
    </source>
</reference>
<dbReference type="SMART" id="SM00448">
    <property type="entry name" value="REC"/>
    <property type="match status" value="1"/>
</dbReference>
<dbReference type="PANTHER" id="PTHR44520">
    <property type="entry name" value="RESPONSE REGULATOR RCP1-RELATED"/>
    <property type="match status" value="1"/>
</dbReference>
<protein>
    <submittedName>
        <fullName evidence="3">Response regulator</fullName>
    </submittedName>
</protein>
<dbReference type="GO" id="GO:0000160">
    <property type="term" value="P:phosphorelay signal transduction system"/>
    <property type="evidence" value="ECO:0007669"/>
    <property type="project" value="InterPro"/>
</dbReference>
<dbReference type="Proteomes" id="UP000294597">
    <property type="component" value="Unassembled WGS sequence"/>
</dbReference>
<dbReference type="Gene3D" id="3.40.50.2300">
    <property type="match status" value="1"/>
</dbReference>
<keyword evidence="4" id="KW-1185">Reference proteome</keyword>
<dbReference type="RefSeq" id="WP_132112561.1">
    <property type="nucleotide sequence ID" value="NZ_SMFO01000013.1"/>
</dbReference>
<gene>
    <name evidence="3" type="ORF">E0F98_14030</name>
</gene>
<dbReference type="PROSITE" id="PS50110">
    <property type="entry name" value="RESPONSE_REGULATORY"/>
    <property type="match status" value="1"/>
</dbReference>
<dbReference type="AlphaFoldDB" id="A0A4R5CRG2"/>
<sequence length="131" mass="14695">MKKKKIWVIDDDAIYQIIVTKIIQKTNLFSTISSFYDGKNGIEALADTIANKESLPDIILLDINMPIMDGWGFMEEMAKLEALKNKTITVYIASSSIAYEDKLKSKTYPAILGYLSKPISINDIQLLASND</sequence>
<comment type="caution">
    <text evidence="3">The sequence shown here is derived from an EMBL/GenBank/DDBJ whole genome shotgun (WGS) entry which is preliminary data.</text>
</comment>
<dbReference type="PANTHER" id="PTHR44520:SF2">
    <property type="entry name" value="RESPONSE REGULATOR RCP1"/>
    <property type="match status" value="1"/>
</dbReference>
<dbReference type="SUPFAM" id="SSF52172">
    <property type="entry name" value="CheY-like"/>
    <property type="match status" value="1"/>
</dbReference>
<proteinExistence type="predicted"/>